<dbReference type="AlphaFoldDB" id="A0A9D2B470"/>
<reference evidence="12" key="2">
    <citation type="submission" date="2021-04" db="EMBL/GenBank/DDBJ databases">
        <authorList>
            <person name="Gilroy R."/>
        </authorList>
    </citation>
    <scope>NUCLEOTIDE SEQUENCE</scope>
    <source>
        <strain evidence="12">ChiSjej1B19-8411</strain>
    </source>
</reference>
<feature type="modified residue" description="4-aspartylphosphate" evidence="8">
    <location>
        <position position="51"/>
    </location>
</feature>
<dbReference type="PROSITE" id="PS50110">
    <property type="entry name" value="RESPONSE_REGULATORY"/>
    <property type="match status" value="1"/>
</dbReference>
<name>A0A9D2B470_9FIRM</name>
<dbReference type="Pfam" id="PF00486">
    <property type="entry name" value="Trans_reg_C"/>
    <property type="match status" value="1"/>
</dbReference>
<feature type="DNA-binding region" description="OmpR/PhoB-type" evidence="9">
    <location>
        <begin position="125"/>
        <end position="223"/>
    </location>
</feature>
<dbReference type="InterPro" id="IPR001789">
    <property type="entry name" value="Sig_transdc_resp-reg_receiver"/>
</dbReference>
<dbReference type="Gene3D" id="6.10.250.690">
    <property type="match status" value="1"/>
</dbReference>
<dbReference type="InterPro" id="IPR011006">
    <property type="entry name" value="CheY-like_superfamily"/>
</dbReference>
<dbReference type="SUPFAM" id="SSF52172">
    <property type="entry name" value="CheY-like"/>
    <property type="match status" value="1"/>
</dbReference>
<reference evidence="12" key="1">
    <citation type="journal article" date="2021" name="PeerJ">
        <title>Extensive microbial diversity within the chicken gut microbiome revealed by metagenomics and culture.</title>
        <authorList>
            <person name="Gilroy R."/>
            <person name="Ravi A."/>
            <person name="Getino M."/>
            <person name="Pursley I."/>
            <person name="Horton D.L."/>
            <person name="Alikhan N.F."/>
            <person name="Baker D."/>
            <person name="Gharbi K."/>
            <person name="Hall N."/>
            <person name="Watson M."/>
            <person name="Adriaenssens E.M."/>
            <person name="Foster-Nyarko E."/>
            <person name="Jarju S."/>
            <person name="Secka A."/>
            <person name="Antonio M."/>
            <person name="Oren A."/>
            <person name="Chaudhuri R.R."/>
            <person name="La Ragione R."/>
            <person name="Hildebrand F."/>
            <person name="Pallen M.J."/>
        </authorList>
    </citation>
    <scope>NUCLEOTIDE SEQUENCE</scope>
    <source>
        <strain evidence="12">ChiSjej1B19-8411</strain>
    </source>
</reference>
<dbReference type="GO" id="GO:0000156">
    <property type="term" value="F:phosphorelay response regulator activity"/>
    <property type="evidence" value="ECO:0007669"/>
    <property type="project" value="TreeGrafter"/>
</dbReference>
<dbReference type="Gene3D" id="1.10.10.10">
    <property type="entry name" value="Winged helix-like DNA-binding domain superfamily/Winged helix DNA-binding domain"/>
    <property type="match status" value="1"/>
</dbReference>
<dbReference type="InterPro" id="IPR036388">
    <property type="entry name" value="WH-like_DNA-bd_sf"/>
</dbReference>
<evidence type="ECO:0000256" key="7">
    <source>
        <dbReference type="ARBA" id="ARBA00024867"/>
    </source>
</evidence>
<feature type="domain" description="Response regulatory" evidence="10">
    <location>
        <begin position="2"/>
        <end position="116"/>
    </location>
</feature>
<dbReference type="GO" id="GO:0032993">
    <property type="term" value="C:protein-DNA complex"/>
    <property type="evidence" value="ECO:0007669"/>
    <property type="project" value="TreeGrafter"/>
</dbReference>
<dbReference type="Proteomes" id="UP000886817">
    <property type="component" value="Unassembled WGS sequence"/>
</dbReference>
<dbReference type="Pfam" id="PF00072">
    <property type="entry name" value="Response_reg"/>
    <property type="match status" value="1"/>
</dbReference>
<keyword evidence="3" id="KW-0902">Two-component regulatory system</keyword>
<dbReference type="InterPro" id="IPR016032">
    <property type="entry name" value="Sig_transdc_resp-reg_C-effctor"/>
</dbReference>
<comment type="function">
    <text evidence="7">May play the central regulatory role in sporulation. It may be an element of the effector pathway responsible for the activation of sporulation genes in response to nutritional stress. Spo0A may act in concert with spo0H (a sigma factor) to control the expression of some genes that are critical to the sporulation process.</text>
</comment>
<dbReference type="PANTHER" id="PTHR48111">
    <property type="entry name" value="REGULATOR OF RPOS"/>
    <property type="match status" value="1"/>
</dbReference>
<evidence type="ECO:0000313" key="12">
    <source>
        <dbReference type="EMBL" id="HIX59799.1"/>
    </source>
</evidence>
<organism evidence="12 13">
    <name type="scientific">Candidatus Blautia gallistercoris</name>
    <dbReference type="NCBI Taxonomy" id="2838490"/>
    <lineage>
        <taxon>Bacteria</taxon>
        <taxon>Bacillati</taxon>
        <taxon>Bacillota</taxon>
        <taxon>Clostridia</taxon>
        <taxon>Lachnospirales</taxon>
        <taxon>Lachnospiraceae</taxon>
        <taxon>Blautia</taxon>
    </lineage>
</organism>
<evidence type="ECO:0000256" key="9">
    <source>
        <dbReference type="PROSITE-ProRule" id="PRU01091"/>
    </source>
</evidence>
<keyword evidence="5 9" id="KW-0238">DNA-binding</keyword>
<dbReference type="Gene3D" id="3.40.50.2300">
    <property type="match status" value="1"/>
</dbReference>
<dbReference type="GO" id="GO:0005829">
    <property type="term" value="C:cytosol"/>
    <property type="evidence" value="ECO:0007669"/>
    <property type="project" value="TreeGrafter"/>
</dbReference>
<evidence type="ECO:0000256" key="3">
    <source>
        <dbReference type="ARBA" id="ARBA00023012"/>
    </source>
</evidence>
<evidence type="ECO:0000256" key="6">
    <source>
        <dbReference type="ARBA" id="ARBA00023163"/>
    </source>
</evidence>
<proteinExistence type="predicted"/>
<dbReference type="GO" id="GO:0006355">
    <property type="term" value="P:regulation of DNA-templated transcription"/>
    <property type="evidence" value="ECO:0007669"/>
    <property type="project" value="InterPro"/>
</dbReference>
<evidence type="ECO:0000259" key="10">
    <source>
        <dbReference type="PROSITE" id="PS50110"/>
    </source>
</evidence>
<keyword evidence="6" id="KW-0804">Transcription</keyword>
<keyword evidence="4" id="KW-0805">Transcription regulation</keyword>
<dbReference type="GO" id="GO:0000976">
    <property type="term" value="F:transcription cis-regulatory region binding"/>
    <property type="evidence" value="ECO:0007669"/>
    <property type="project" value="TreeGrafter"/>
</dbReference>
<dbReference type="EMBL" id="DXEX01000189">
    <property type="protein sequence ID" value="HIX59799.1"/>
    <property type="molecule type" value="Genomic_DNA"/>
</dbReference>
<dbReference type="InterPro" id="IPR001867">
    <property type="entry name" value="OmpR/PhoB-type_DNA-bd"/>
</dbReference>
<dbReference type="PANTHER" id="PTHR48111:SF22">
    <property type="entry name" value="REGULATOR OF RPOS"/>
    <property type="match status" value="1"/>
</dbReference>
<evidence type="ECO:0000256" key="8">
    <source>
        <dbReference type="PROSITE-ProRule" id="PRU00169"/>
    </source>
</evidence>
<dbReference type="SMART" id="SM00448">
    <property type="entry name" value="REC"/>
    <property type="match status" value="1"/>
</dbReference>
<dbReference type="SMART" id="SM00862">
    <property type="entry name" value="Trans_reg_C"/>
    <property type="match status" value="1"/>
</dbReference>
<sequence>MHILLIEDDKNLCDILTYQLEQEGFSVDLCHDGRDGLDLMLQNAHDLIILDRMLPTMNGLMALQKARANHIETPVILLTALGELYDRIEGLDCGADDYIVKPFAFEELMARIRTIRRRSRSIMAPQILTLGDLHYDISLRQLSTEQGQLVLSKREGRLLEVFLGNPDTVLPRMVILSRVWGPDAEVEEGNLDNYIHFLRKRLRYVKSRLCITTIRGIGYKLETDHV</sequence>
<protein>
    <recommendedName>
        <fullName evidence="1">Stage 0 sporulation protein A homolog</fullName>
    </recommendedName>
</protein>
<evidence type="ECO:0000256" key="4">
    <source>
        <dbReference type="ARBA" id="ARBA00023015"/>
    </source>
</evidence>
<dbReference type="CDD" id="cd00383">
    <property type="entry name" value="trans_reg_C"/>
    <property type="match status" value="1"/>
</dbReference>
<accession>A0A9D2B470</accession>
<evidence type="ECO:0000256" key="5">
    <source>
        <dbReference type="ARBA" id="ARBA00023125"/>
    </source>
</evidence>
<gene>
    <name evidence="12" type="ORF">IAA45_08805</name>
</gene>
<evidence type="ECO:0000313" key="13">
    <source>
        <dbReference type="Proteomes" id="UP000886817"/>
    </source>
</evidence>
<evidence type="ECO:0000256" key="1">
    <source>
        <dbReference type="ARBA" id="ARBA00018672"/>
    </source>
</evidence>
<evidence type="ECO:0000256" key="2">
    <source>
        <dbReference type="ARBA" id="ARBA00022553"/>
    </source>
</evidence>
<feature type="domain" description="OmpR/PhoB-type" evidence="11">
    <location>
        <begin position="125"/>
        <end position="223"/>
    </location>
</feature>
<dbReference type="InterPro" id="IPR039420">
    <property type="entry name" value="WalR-like"/>
</dbReference>
<evidence type="ECO:0000259" key="11">
    <source>
        <dbReference type="PROSITE" id="PS51755"/>
    </source>
</evidence>
<comment type="caution">
    <text evidence="12">The sequence shown here is derived from an EMBL/GenBank/DDBJ whole genome shotgun (WGS) entry which is preliminary data.</text>
</comment>
<dbReference type="PROSITE" id="PS51755">
    <property type="entry name" value="OMPR_PHOB"/>
    <property type="match status" value="1"/>
</dbReference>
<keyword evidence="2 8" id="KW-0597">Phosphoprotein</keyword>
<dbReference type="SUPFAM" id="SSF46894">
    <property type="entry name" value="C-terminal effector domain of the bipartite response regulators"/>
    <property type="match status" value="1"/>
</dbReference>